<gene>
    <name evidence="2" type="ORF">DFH08DRAFT_962125</name>
</gene>
<accession>A0AAD6ZYE3</accession>
<feature type="region of interest" description="Disordered" evidence="1">
    <location>
        <begin position="226"/>
        <end position="249"/>
    </location>
</feature>
<reference evidence="2" key="1">
    <citation type="submission" date="2023-03" db="EMBL/GenBank/DDBJ databases">
        <title>Massive genome expansion in bonnet fungi (Mycena s.s.) driven by repeated elements and novel gene families across ecological guilds.</title>
        <authorList>
            <consortium name="Lawrence Berkeley National Laboratory"/>
            <person name="Harder C.B."/>
            <person name="Miyauchi S."/>
            <person name="Viragh M."/>
            <person name="Kuo A."/>
            <person name="Thoen E."/>
            <person name="Andreopoulos B."/>
            <person name="Lu D."/>
            <person name="Skrede I."/>
            <person name="Drula E."/>
            <person name="Henrissat B."/>
            <person name="Morin E."/>
            <person name="Kohler A."/>
            <person name="Barry K."/>
            <person name="LaButti K."/>
            <person name="Morin E."/>
            <person name="Salamov A."/>
            <person name="Lipzen A."/>
            <person name="Mereny Z."/>
            <person name="Hegedus B."/>
            <person name="Baldrian P."/>
            <person name="Stursova M."/>
            <person name="Weitz H."/>
            <person name="Taylor A."/>
            <person name="Grigoriev I.V."/>
            <person name="Nagy L.G."/>
            <person name="Martin F."/>
            <person name="Kauserud H."/>
        </authorList>
    </citation>
    <scope>NUCLEOTIDE SEQUENCE</scope>
    <source>
        <strain evidence="2">CBHHK002</strain>
    </source>
</reference>
<dbReference type="Proteomes" id="UP001218218">
    <property type="component" value="Unassembled WGS sequence"/>
</dbReference>
<protein>
    <submittedName>
        <fullName evidence="2">Uncharacterized protein</fullName>
    </submittedName>
</protein>
<dbReference type="AlphaFoldDB" id="A0AAD6ZYE3"/>
<evidence type="ECO:0000313" key="3">
    <source>
        <dbReference type="Proteomes" id="UP001218218"/>
    </source>
</evidence>
<comment type="caution">
    <text evidence="2">The sequence shown here is derived from an EMBL/GenBank/DDBJ whole genome shotgun (WGS) entry which is preliminary data.</text>
</comment>
<evidence type="ECO:0000313" key="2">
    <source>
        <dbReference type="EMBL" id="KAJ7343984.1"/>
    </source>
</evidence>
<dbReference type="EMBL" id="JARIHO010000022">
    <property type="protein sequence ID" value="KAJ7343984.1"/>
    <property type="molecule type" value="Genomic_DNA"/>
</dbReference>
<organism evidence="2 3">
    <name type="scientific">Mycena albidolilacea</name>
    <dbReference type="NCBI Taxonomy" id="1033008"/>
    <lineage>
        <taxon>Eukaryota</taxon>
        <taxon>Fungi</taxon>
        <taxon>Dikarya</taxon>
        <taxon>Basidiomycota</taxon>
        <taxon>Agaricomycotina</taxon>
        <taxon>Agaricomycetes</taxon>
        <taxon>Agaricomycetidae</taxon>
        <taxon>Agaricales</taxon>
        <taxon>Marasmiineae</taxon>
        <taxon>Mycenaceae</taxon>
        <taxon>Mycena</taxon>
    </lineage>
</organism>
<sequence>MPCGRSAAAPGCSVHPATSASLHTLTMPNSAPAPSARLACSPARPWTLVPRPPASHQLAPRRSRFCGARRCCTSASSIAPNPAPRPSYVHGALALERLAYARSPAGPRSTRLLTTANHSTIHSAHHALTRRTSNSALCPVYCTAPTYTARSASVLLHYKLVRMLPALPQRVALLRPAPATHLRPDGRRWHATTRASIPLAFAPAPHAPPLPPQQPSLERAMHACSSTLSVPTPRSHHSHGGRATGQDASRLQSVEIGHDEGGGSIELNVDS</sequence>
<name>A0AAD6ZYE3_9AGAR</name>
<proteinExistence type="predicted"/>
<evidence type="ECO:0000256" key="1">
    <source>
        <dbReference type="SAM" id="MobiDB-lite"/>
    </source>
</evidence>
<keyword evidence="3" id="KW-1185">Reference proteome</keyword>